<sequence>MKRRMTCQFGCMHHRKVHFFLWLVFNERLLTHAYRALWRPEDNVACGLCEFAPGLPPPSTTCGPWEVVLSRCEDRSTRGKILQSLVPEVMWALWLGRNDKIFGGVAVSAEGMWEGAKRCIASFKKSCVVGGDEEPLTNRECGAFSASSDVVCKCSEAMVRETVVASESSSKCLWQK</sequence>
<keyword evidence="1" id="KW-0732">Signal</keyword>
<evidence type="ECO:0008006" key="4">
    <source>
        <dbReference type="Google" id="ProtNLM"/>
    </source>
</evidence>
<comment type="caution">
    <text evidence="2">The sequence shown here is derived from an EMBL/GenBank/DDBJ whole genome shotgun (WGS) entry which is preliminary data.</text>
</comment>
<proteinExistence type="predicted"/>
<protein>
    <recommendedName>
        <fullName evidence="4">Reverse transcriptase zinc-binding domain-containing protein</fullName>
    </recommendedName>
</protein>
<reference evidence="2" key="2">
    <citation type="submission" date="2023-06" db="EMBL/GenBank/DDBJ databases">
        <authorList>
            <person name="Ma L."/>
            <person name="Liu K.-W."/>
            <person name="Li Z."/>
            <person name="Hsiao Y.-Y."/>
            <person name="Qi Y."/>
            <person name="Fu T."/>
            <person name="Tang G."/>
            <person name="Zhang D."/>
            <person name="Sun W.-H."/>
            <person name="Liu D.-K."/>
            <person name="Li Y."/>
            <person name="Chen G.-Z."/>
            <person name="Liu X.-D."/>
            <person name="Liao X.-Y."/>
            <person name="Jiang Y.-T."/>
            <person name="Yu X."/>
            <person name="Hao Y."/>
            <person name="Huang J."/>
            <person name="Zhao X.-W."/>
            <person name="Ke S."/>
            <person name="Chen Y.-Y."/>
            <person name="Wu W.-L."/>
            <person name="Hsu J.-L."/>
            <person name="Lin Y.-F."/>
            <person name="Huang M.-D."/>
            <person name="Li C.-Y."/>
            <person name="Huang L."/>
            <person name="Wang Z.-W."/>
            <person name="Zhao X."/>
            <person name="Zhong W.-Y."/>
            <person name="Peng D.-H."/>
            <person name="Ahmad S."/>
            <person name="Lan S."/>
            <person name="Zhang J.-S."/>
            <person name="Tsai W.-C."/>
            <person name="Van De Peer Y."/>
            <person name="Liu Z.-J."/>
        </authorList>
    </citation>
    <scope>NUCLEOTIDE SEQUENCE</scope>
    <source>
        <strain evidence="2">CP</strain>
        <tissue evidence="2">Leaves</tissue>
    </source>
</reference>
<dbReference type="Proteomes" id="UP001180020">
    <property type="component" value="Unassembled WGS sequence"/>
</dbReference>
<feature type="signal peptide" evidence="1">
    <location>
        <begin position="1"/>
        <end position="33"/>
    </location>
</feature>
<keyword evidence="3" id="KW-1185">Reference proteome</keyword>
<evidence type="ECO:0000313" key="3">
    <source>
        <dbReference type="Proteomes" id="UP001180020"/>
    </source>
</evidence>
<accession>A0AAV9D6Y9</accession>
<organism evidence="2 3">
    <name type="scientific">Acorus calamus</name>
    <name type="common">Sweet flag</name>
    <dbReference type="NCBI Taxonomy" id="4465"/>
    <lineage>
        <taxon>Eukaryota</taxon>
        <taxon>Viridiplantae</taxon>
        <taxon>Streptophyta</taxon>
        <taxon>Embryophyta</taxon>
        <taxon>Tracheophyta</taxon>
        <taxon>Spermatophyta</taxon>
        <taxon>Magnoliopsida</taxon>
        <taxon>Liliopsida</taxon>
        <taxon>Acoraceae</taxon>
        <taxon>Acorus</taxon>
    </lineage>
</organism>
<dbReference type="EMBL" id="JAUJYO010000015">
    <property type="protein sequence ID" value="KAK1295942.1"/>
    <property type="molecule type" value="Genomic_DNA"/>
</dbReference>
<feature type="chain" id="PRO_5043877516" description="Reverse transcriptase zinc-binding domain-containing protein" evidence="1">
    <location>
        <begin position="34"/>
        <end position="176"/>
    </location>
</feature>
<gene>
    <name evidence="2" type="ORF">QJS10_CPB15g00961</name>
</gene>
<evidence type="ECO:0000256" key="1">
    <source>
        <dbReference type="SAM" id="SignalP"/>
    </source>
</evidence>
<dbReference type="AlphaFoldDB" id="A0AAV9D6Y9"/>
<reference evidence="2" key="1">
    <citation type="journal article" date="2023" name="Nat. Commun.">
        <title>Diploid and tetraploid genomes of Acorus and the evolution of monocots.</title>
        <authorList>
            <person name="Ma L."/>
            <person name="Liu K.W."/>
            <person name="Li Z."/>
            <person name="Hsiao Y.Y."/>
            <person name="Qi Y."/>
            <person name="Fu T."/>
            <person name="Tang G.D."/>
            <person name="Zhang D."/>
            <person name="Sun W.H."/>
            <person name="Liu D.K."/>
            <person name="Li Y."/>
            <person name="Chen G.Z."/>
            <person name="Liu X.D."/>
            <person name="Liao X.Y."/>
            <person name="Jiang Y.T."/>
            <person name="Yu X."/>
            <person name="Hao Y."/>
            <person name="Huang J."/>
            <person name="Zhao X.W."/>
            <person name="Ke S."/>
            <person name="Chen Y.Y."/>
            <person name="Wu W.L."/>
            <person name="Hsu J.L."/>
            <person name="Lin Y.F."/>
            <person name="Huang M.D."/>
            <person name="Li C.Y."/>
            <person name="Huang L."/>
            <person name="Wang Z.W."/>
            <person name="Zhao X."/>
            <person name="Zhong W.Y."/>
            <person name="Peng D.H."/>
            <person name="Ahmad S."/>
            <person name="Lan S."/>
            <person name="Zhang J.S."/>
            <person name="Tsai W.C."/>
            <person name="Van de Peer Y."/>
            <person name="Liu Z.J."/>
        </authorList>
    </citation>
    <scope>NUCLEOTIDE SEQUENCE</scope>
    <source>
        <strain evidence="2">CP</strain>
    </source>
</reference>
<name>A0AAV9D6Y9_ACOCL</name>
<evidence type="ECO:0000313" key="2">
    <source>
        <dbReference type="EMBL" id="KAK1295942.1"/>
    </source>
</evidence>